<dbReference type="Gene3D" id="1.20.120.1240">
    <property type="entry name" value="Dynamin, middle domain"/>
    <property type="match status" value="1"/>
</dbReference>
<reference evidence="3" key="1">
    <citation type="submission" date="2021-01" db="EMBL/GenBank/DDBJ databases">
        <authorList>
            <person name="Corre E."/>
            <person name="Pelletier E."/>
            <person name="Niang G."/>
            <person name="Scheremetjew M."/>
            <person name="Finn R."/>
            <person name="Kale V."/>
            <person name="Holt S."/>
            <person name="Cochrane G."/>
            <person name="Meng A."/>
            <person name="Brown T."/>
            <person name="Cohen L."/>
        </authorList>
    </citation>
    <scope>NUCLEOTIDE SEQUENCE</scope>
    <source>
        <strain evidence="3">RCC1871</strain>
    </source>
</reference>
<dbReference type="GO" id="GO:0005737">
    <property type="term" value="C:cytoplasm"/>
    <property type="evidence" value="ECO:0007669"/>
    <property type="project" value="TreeGrafter"/>
</dbReference>
<dbReference type="GO" id="GO:0005525">
    <property type="term" value="F:GTP binding"/>
    <property type="evidence" value="ECO:0007669"/>
    <property type="project" value="InterPro"/>
</dbReference>
<dbReference type="GO" id="GO:0005874">
    <property type="term" value="C:microtubule"/>
    <property type="evidence" value="ECO:0007669"/>
    <property type="project" value="TreeGrafter"/>
</dbReference>
<dbReference type="GO" id="GO:0016020">
    <property type="term" value="C:membrane"/>
    <property type="evidence" value="ECO:0007669"/>
    <property type="project" value="TreeGrafter"/>
</dbReference>
<dbReference type="InterPro" id="IPR000375">
    <property type="entry name" value="Dynamin_stalk"/>
</dbReference>
<feature type="region of interest" description="Disordered" evidence="1">
    <location>
        <begin position="418"/>
        <end position="438"/>
    </location>
</feature>
<dbReference type="GO" id="GO:0003924">
    <property type="term" value="F:GTPase activity"/>
    <property type="evidence" value="ECO:0007669"/>
    <property type="project" value="InterPro"/>
</dbReference>
<dbReference type="AlphaFoldDB" id="A0A7S3C773"/>
<dbReference type="GO" id="GO:0008017">
    <property type="term" value="F:microtubule binding"/>
    <property type="evidence" value="ECO:0007669"/>
    <property type="project" value="TreeGrafter"/>
</dbReference>
<feature type="compositionally biased region" description="Basic and acidic residues" evidence="1">
    <location>
        <begin position="1"/>
        <end position="16"/>
    </location>
</feature>
<dbReference type="EMBL" id="HBHZ01001498">
    <property type="protein sequence ID" value="CAE0188114.1"/>
    <property type="molecule type" value="Transcribed_RNA"/>
</dbReference>
<dbReference type="PANTHER" id="PTHR11566">
    <property type="entry name" value="DYNAMIN"/>
    <property type="match status" value="1"/>
</dbReference>
<evidence type="ECO:0000256" key="1">
    <source>
        <dbReference type="SAM" id="MobiDB-lite"/>
    </source>
</evidence>
<evidence type="ECO:0000259" key="2">
    <source>
        <dbReference type="PROSITE" id="PS50003"/>
    </source>
</evidence>
<accession>A0A7S3C773</accession>
<dbReference type="Pfam" id="PF00169">
    <property type="entry name" value="PH"/>
    <property type="match status" value="1"/>
</dbReference>
<dbReference type="Gene3D" id="2.30.29.30">
    <property type="entry name" value="Pleckstrin-homology domain (PH domain)/Phosphotyrosine-binding domain (PTB)"/>
    <property type="match status" value="1"/>
</dbReference>
<dbReference type="Pfam" id="PF01031">
    <property type="entry name" value="Dynamin_M"/>
    <property type="match status" value="1"/>
</dbReference>
<dbReference type="PROSITE" id="PS50003">
    <property type="entry name" value="PH_DOMAIN"/>
    <property type="match status" value="1"/>
</dbReference>
<proteinExistence type="predicted"/>
<organism evidence="3">
    <name type="scientific">Chloropicon roscoffensis</name>
    <dbReference type="NCBI Taxonomy" id="1461544"/>
    <lineage>
        <taxon>Eukaryota</taxon>
        <taxon>Viridiplantae</taxon>
        <taxon>Chlorophyta</taxon>
        <taxon>Chloropicophyceae</taxon>
        <taxon>Chloropicales</taxon>
        <taxon>Chloropicaceae</taxon>
        <taxon>Chloropicon</taxon>
    </lineage>
</organism>
<dbReference type="InterPro" id="IPR003130">
    <property type="entry name" value="GED"/>
</dbReference>
<evidence type="ECO:0000313" key="3">
    <source>
        <dbReference type="EMBL" id="CAE0188114.1"/>
    </source>
</evidence>
<protein>
    <recommendedName>
        <fullName evidence="2">PH domain-containing protein</fullName>
    </recommendedName>
</protein>
<dbReference type="SUPFAM" id="SSF50729">
    <property type="entry name" value="PH domain-like"/>
    <property type="match status" value="1"/>
</dbReference>
<dbReference type="InterPro" id="IPR001849">
    <property type="entry name" value="PH_domain"/>
</dbReference>
<dbReference type="InterPro" id="IPR011993">
    <property type="entry name" value="PH-like_dom_sf"/>
</dbReference>
<dbReference type="InterPro" id="IPR022812">
    <property type="entry name" value="Dynamin"/>
</dbReference>
<sequence>MSTKEQTKGVAAEKKKPLSQAELARQMKEMQELVARQRAIEREIQEKGGADDLNALSEILSCIRGLSIQFNESMRSMPGPETVIREKFEGLKASVNEARSSIDRVFEVDNVRKVIQMSDGYAPHLSSPEKAIRALIRESFECMKEPSRACIAEVGEVLLEAINDVVEAMAEGWAESYPELKKCLSEVSCDCVEDWKRAGQALVANFIEIEQNAPDYNFFREISRRRIECHTGDRSQGAVHPLGAQPPSDGGENEYLMGYLEKRTQRSQKWQRRWFVLSETRKVLYYFNRPESVKPCAAIKLEDVEVVELVNTPRTNQFGPGAACKVFRLRSQDSTKSVLPHKQSGQPRTLTVLAPNPESKQEWVEAIRKCCGTFSSMEEAEAEVADDAEEEEELRRQDALAKDSDAVKRMRALKLAKSVADDEDDELSPNDQDDHRDEVRSIASVHSSFQDPNGFGDGRTLHLVVPFVPGIAHSANPEEAYLKSLISSTKTYVNDIFTQLMHKIPKAVCFSVVDECKKRVEHEISEHLCGKTEQDLQGLLGKDPQTVDQVLGLKAELGHVKERLDSILECTAAA</sequence>
<dbReference type="Pfam" id="PF02212">
    <property type="entry name" value="GED"/>
    <property type="match status" value="1"/>
</dbReference>
<feature type="region of interest" description="Disordered" evidence="1">
    <location>
        <begin position="1"/>
        <end position="22"/>
    </location>
</feature>
<dbReference type="SMART" id="SM00233">
    <property type="entry name" value="PH"/>
    <property type="match status" value="1"/>
</dbReference>
<feature type="domain" description="PH" evidence="2">
    <location>
        <begin position="253"/>
        <end position="372"/>
    </location>
</feature>
<name>A0A7S3C773_9CHLO</name>
<gene>
    <name evidence="3" type="ORF">CROS1456_LOCUS1182</name>
</gene>
<dbReference type="PANTHER" id="PTHR11566:SF21">
    <property type="entry name" value="DYNAMIN RELATED PROTEIN 1, ISOFORM A"/>
    <property type="match status" value="1"/>
</dbReference>